<gene>
    <name evidence="1" type="ORF">CGI_10008457</name>
</gene>
<dbReference type="EMBL" id="JH818730">
    <property type="protein sequence ID" value="EKC19485.1"/>
    <property type="molecule type" value="Genomic_DNA"/>
</dbReference>
<evidence type="ECO:0000313" key="1">
    <source>
        <dbReference type="EMBL" id="EKC19485.1"/>
    </source>
</evidence>
<dbReference type="InParanoid" id="K1PSV6"/>
<proteinExistence type="predicted"/>
<dbReference type="AlphaFoldDB" id="K1PSV6"/>
<sequence>MYGDSRWLNETILNSGIFVCITIGWVFFFDIVGRMTHKAVKDFGFQTKAPRL</sequence>
<reference evidence="1" key="1">
    <citation type="journal article" date="2012" name="Nature">
        <title>The oyster genome reveals stress adaptation and complexity of shell formation.</title>
        <authorList>
            <person name="Zhang G."/>
            <person name="Fang X."/>
            <person name="Guo X."/>
            <person name="Li L."/>
            <person name="Luo R."/>
            <person name="Xu F."/>
            <person name="Yang P."/>
            <person name="Zhang L."/>
            <person name="Wang X."/>
            <person name="Qi H."/>
            <person name="Xiong Z."/>
            <person name="Que H."/>
            <person name="Xie Y."/>
            <person name="Holland P.W."/>
            <person name="Paps J."/>
            <person name="Zhu Y."/>
            <person name="Wu F."/>
            <person name="Chen Y."/>
            <person name="Wang J."/>
            <person name="Peng C."/>
            <person name="Meng J."/>
            <person name="Yang L."/>
            <person name="Liu J."/>
            <person name="Wen B."/>
            <person name="Zhang N."/>
            <person name="Huang Z."/>
            <person name="Zhu Q."/>
            <person name="Feng Y."/>
            <person name="Mount A."/>
            <person name="Hedgecock D."/>
            <person name="Xu Z."/>
            <person name="Liu Y."/>
            <person name="Domazet-Loso T."/>
            <person name="Du Y."/>
            <person name="Sun X."/>
            <person name="Zhang S."/>
            <person name="Liu B."/>
            <person name="Cheng P."/>
            <person name="Jiang X."/>
            <person name="Li J."/>
            <person name="Fan D."/>
            <person name="Wang W."/>
            <person name="Fu W."/>
            <person name="Wang T."/>
            <person name="Wang B."/>
            <person name="Zhang J."/>
            <person name="Peng Z."/>
            <person name="Li Y."/>
            <person name="Li N."/>
            <person name="Wang J."/>
            <person name="Chen M."/>
            <person name="He Y."/>
            <person name="Tan F."/>
            <person name="Song X."/>
            <person name="Zheng Q."/>
            <person name="Huang R."/>
            <person name="Yang H."/>
            <person name="Du X."/>
            <person name="Chen L."/>
            <person name="Yang M."/>
            <person name="Gaffney P.M."/>
            <person name="Wang S."/>
            <person name="Luo L."/>
            <person name="She Z."/>
            <person name="Ming Y."/>
            <person name="Huang W."/>
            <person name="Zhang S."/>
            <person name="Huang B."/>
            <person name="Zhang Y."/>
            <person name="Qu T."/>
            <person name="Ni P."/>
            <person name="Miao G."/>
            <person name="Wang J."/>
            <person name="Wang Q."/>
            <person name="Steinberg C.E."/>
            <person name="Wang H."/>
            <person name="Li N."/>
            <person name="Qian L."/>
            <person name="Zhang G."/>
            <person name="Li Y."/>
            <person name="Yang H."/>
            <person name="Liu X."/>
            <person name="Wang J."/>
            <person name="Yin Y."/>
            <person name="Wang J."/>
        </authorList>
    </citation>
    <scope>NUCLEOTIDE SEQUENCE [LARGE SCALE GENOMIC DNA]</scope>
    <source>
        <strain evidence="1">05x7-T-G4-1.051#20</strain>
    </source>
</reference>
<dbReference type="HOGENOM" id="CLU_3089290_0_0_1"/>
<accession>K1PSV6</accession>
<protein>
    <submittedName>
        <fullName evidence="1">Uncharacterized protein</fullName>
    </submittedName>
</protein>
<organism evidence="1">
    <name type="scientific">Magallana gigas</name>
    <name type="common">Pacific oyster</name>
    <name type="synonym">Crassostrea gigas</name>
    <dbReference type="NCBI Taxonomy" id="29159"/>
    <lineage>
        <taxon>Eukaryota</taxon>
        <taxon>Metazoa</taxon>
        <taxon>Spiralia</taxon>
        <taxon>Lophotrochozoa</taxon>
        <taxon>Mollusca</taxon>
        <taxon>Bivalvia</taxon>
        <taxon>Autobranchia</taxon>
        <taxon>Pteriomorphia</taxon>
        <taxon>Ostreida</taxon>
        <taxon>Ostreoidea</taxon>
        <taxon>Ostreidae</taxon>
        <taxon>Magallana</taxon>
    </lineage>
</organism>
<name>K1PSV6_MAGGI</name>